<dbReference type="Pfam" id="PF00702">
    <property type="entry name" value="Hydrolase"/>
    <property type="match status" value="1"/>
</dbReference>
<dbReference type="PANTHER" id="PTHR43316:SF3">
    <property type="entry name" value="HALOACID DEHALOGENASE, TYPE II (AFU_ORTHOLOGUE AFUA_2G07750)-RELATED"/>
    <property type="match status" value="1"/>
</dbReference>
<dbReference type="EMBL" id="ML119681">
    <property type="protein sequence ID" value="RPA81225.1"/>
    <property type="molecule type" value="Genomic_DNA"/>
</dbReference>
<dbReference type="PRINTS" id="PR00413">
    <property type="entry name" value="HADHALOGNASE"/>
</dbReference>
<keyword evidence="4" id="KW-1185">Reference proteome</keyword>
<dbReference type="Gene3D" id="1.10.150.240">
    <property type="entry name" value="Putative phosphatase, domain 2"/>
    <property type="match status" value="1"/>
</dbReference>
<dbReference type="AlphaFoldDB" id="A0A3N4I541"/>
<dbReference type="SFLD" id="SFLDG01129">
    <property type="entry name" value="C1.5:_HAD__Beta-PGM__Phosphata"/>
    <property type="match status" value="1"/>
</dbReference>
<dbReference type="InterPro" id="IPR006439">
    <property type="entry name" value="HAD-SF_hydro_IA"/>
</dbReference>
<dbReference type="InterPro" id="IPR036412">
    <property type="entry name" value="HAD-like_sf"/>
</dbReference>
<keyword evidence="2" id="KW-0378">Hydrolase</keyword>
<reference evidence="3 4" key="1">
    <citation type="journal article" date="2018" name="Nat. Ecol. Evol.">
        <title>Pezizomycetes genomes reveal the molecular basis of ectomycorrhizal truffle lifestyle.</title>
        <authorList>
            <person name="Murat C."/>
            <person name="Payen T."/>
            <person name="Noel B."/>
            <person name="Kuo A."/>
            <person name="Morin E."/>
            <person name="Chen J."/>
            <person name="Kohler A."/>
            <person name="Krizsan K."/>
            <person name="Balestrini R."/>
            <person name="Da Silva C."/>
            <person name="Montanini B."/>
            <person name="Hainaut M."/>
            <person name="Levati E."/>
            <person name="Barry K.W."/>
            <person name="Belfiori B."/>
            <person name="Cichocki N."/>
            <person name="Clum A."/>
            <person name="Dockter R.B."/>
            <person name="Fauchery L."/>
            <person name="Guy J."/>
            <person name="Iotti M."/>
            <person name="Le Tacon F."/>
            <person name="Lindquist E.A."/>
            <person name="Lipzen A."/>
            <person name="Malagnac F."/>
            <person name="Mello A."/>
            <person name="Molinier V."/>
            <person name="Miyauchi S."/>
            <person name="Poulain J."/>
            <person name="Riccioni C."/>
            <person name="Rubini A."/>
            <person name="Sitrit Y."/>
            <person name="Splivallo R."/>
            <person name="Traeger S."/>
            <person name="Wang M."/>
            <person name="Zifcakova L."/>
            <person name="Wipf D."/>
            <person name="Zambonelli A."/>
            <person name="Paolocci F."/>
            <person name="Nowrousian M."/>
            <person name="Ottonello S."/>
            <person name="Baldrian P."/>
            <person name="Spatafora J.W."/>
            <person name="Henrissat B."/>
            <person name="Nagy L.G."/>
            <person name="Aury J.M."/>
            <person name="Wincker P."/>
            <person name="Grigoriev I.V."/>
            <person name="Bonfante P."/>
            <person name="Martin F.M."/>
        </authorList>
    </citation>
    <scope>NUCLEOTIDE SEQUENCE [LARGE SCALE GENOMIC DNA]</scope>
    <source>
        <strain evidence="3 4">RN42</strain>
    </source>
</reference>
<proteinExistence type="inferred from homology"/>
<protein>
    <submittedName>
        <fullName evidence="3">HAD-like protein</fullName>
    </submittedName>
</protein>
<dbReference type="Proteomes" id="UP000275078">
    <property type="component" value="Unassembled WGS sequence"/>
</dbReference>
<dbReference type="SUPFAM" id="SSF56784">
    <property type="entry name" value="HAD-like"/>
    <property type="match status" value="1"/>
</dbReference>
<dbReference type="NCBIfam" id="TIGR01428">
    <property type="entry name" value="HAD_type_II"/>
    <property type="match status" value="1"/>
</dbReference>
<dbReference type="PANTHER" id="PTHR43316">
    <property type="entry name" value="HYDROLASE, HALOACID DELAHOGENASE-RELATED"/>
    <property type="match status" value="1"/>
</dbReference>
<organism evidence="3 4">
    <name type="scientific">Ascobolus immersus RN42</name>
    <dbReference type="NCBI Taxonomy" id="1160509"/>
    <lineage>
        <taxon>Eukaryota</taxon>
        <taxon>Fungi</taxon>
        <taxon>Dikarya</taxon>
        <taxon>Ascomycota</taxon>
        <taxon>Pezizomycotina</taxon>
        <taxon>Pezizomycetes</taxon>
        <taxon>Pezizales</taxon>
        <taxon>Ascobolaceae</taxon>
        <taxon>Ascobolus</taxon>
    </lineage>
</organism>
<evidence type="ECO:0000313" key="3">
    <source>
        <dbReference type="EMBL" id="RPA81225.1"/>
    </source>
</evidence>
<gene>
    <name evidence="3" type="ORF">BJ508DRAFT_362036</name>
</gene>
<comment type="similarity">
    <text evidence="1">Belongs to the HAD-like hydrolase superfamily. S-2-haloalkanoic acid dehalogenase family.</text>
</comment>
<sequence length="252" mass="28991">MSNPEPILAFDLYNTLVDTTSVENPVEAQIKHAHHYIHHSTVEEIVQHWRILQLEYTWRLNSMEQYIPFDEVCTKALCHALGRKGINDETDEELKEMEAAYNCLKTFPEVRGFFNSLSKTKVDSYIFSNGTVDMIAHLIEVNPGLHPAFLTPEQDKLVSVDQRVRKYKPHPDTYKDFIQYVGRQGSESSVILVSSNSFDIVGARNSGWTTIWVDRKQTGWVDRLASKPHYCVHDVGEVLWILEEIKKKGGKK</sequence>
<dbReference type="OrthoDB" id="3256520at2759"/>
<dbReference type="STRING" id="1160509.A0A3N4I541"/>
<dbReference type="InterPro" id="IPR051540">
    <property type="entry name" value="S-2-haloacid_dehalogenase"/>
</dbReference>
<dbReference type="GO" id="GO:0016791">
    <property type="term" value="F:phosphatase activity"/>
    <property type="evidence" value="ECO:0007669"/>
    <property type="project" value="UniProtKB-ARBA"/>
</dbReference>
<dbReference type="InterPro" id="IPR023198">
    <property type="entry name" value="PGP-like_dom2"/>
</dbReference>
<dbReference type="GO" id="GO:0019120">
    <property type="term" value="F:hydrolase activity, acting on acid halide bonds, in C-halide compounds"/>
    <property type="evidence" value="ECO:0007669"/>
    <property type="project" value="InterPro"/>
</dbReference>
<evidence type="ECO:0000313" key="4">
    <source>
        <dbReference type="Proteomes" id="UP000275078"/>
    </source>
</evidence>
<dbReference type="Gene3D" id="3.40.50.1000">
    <property type="entry name" value="HAD superfamily/HAD-like"/>
    <property type="match status" value="1"/>
</dbReference>
<dbReference type="SFLD" id="SFLDS00003">
    <property type="entry name" value="Haloacid_Dehalogenase"/>
    <property type="match status" value="1"/>
</dbReference>
<name>A0A3N4I541_ASCIM</name>
<evidence type="ECO:0000256" key="1">
    <source>
        <dbReference type="ARBA" id="ARBA00008106"/>
    </source>
</evidence>
<evidence type="ECO:0000256" key="2">
    <source>
        <dbReference type="ARBA" id="ARBA00022801"/>
    </source>
</evidence>
<dbReference type="InterPro" id="IPR023214">
    <property type="entry name" value="HAD_sf"/>
</dbReference>
<accession>A0A3N4I541</accession>
<dbReference type="InterPro" id="IPR006328">
    <property type="entry name" value="2-HAD"/>
</dbReference>